<keyword evidence="2" id="KW-1185">Reference proteome</keyword>
<gene>
    <name evidence="1" type="ORF">B0J11DRAFT_342902</name>
</gene>
<reference evidence="1" key="1">
    <citation type="journal article" date="2021" name="Nat. Commun.">
        <title>Genetic determinants of endophytism in the Arabidopsis root mycobiome.</title>
        <authorList>
            <person name="Mesny F."/>
            <person name="Miyauchi S."/>
            <person name="Thiergart T."/>
            <person name="Pickel B."/>
            <person name="Atanasova L."/>
            <person name="Karlsson M."/>
            <person name="Huettel B."/>
            <person name="Barry K.W."/>
            <person name="Haridas S."/>
            <person name="Chen C."/>
            <person name="Bauer D."/>
            <person name="Andreopoulos W."/>
            <person name="Pangilinan J."/>
            <person name="LaButti K."/>
            <person name="Riley R."/>
            <person name="Lipzen A."/>
            <person name="Clum A."/>
            <person name="Drula E."/>
            <person name="Henrissat B."/>
            <person name="Kohler A."/>
            <person name="Grigoriev I.V."/>
            <person name="Martin F.M."/>
            <person name="Hacquard S."/>
        </authorList>
    </citation>
    <scope>NUCLEOTIDE SEQUENCE</scope>
    <source>
        <strain evidence="1">MPI-CAGE-CH-0243</strain>
    </source>
</reference>
<evidence type="ECO:0000313" key="1">
    <source>
        <dbReference type="EMBL" id="KAH7122573.1"/>
    </source>
</evidence>
<comment type="caution">
    <text evidence="1">The sequence shown here is derived from an EMBL/GenBank/DDBJ whole genome shotgun (WGS) entry which is preliminary data.</text>
</comment>
<dbReference type="Proteomes" id="UP000700596">
    <property type="component" value="Unassembled WGS sequence"/>
</dbReference>
<organism evidence="1 2">
    <name type="scientific">Dendryphion nanum</name>
    <dbReference type="NCBI Taxonomy" id="256645"/>
    <lineage>
        <taxon>Eukaryota</taxon>
        <taxon>Fungi</taxon>
        <taxon>Dikarya</taxon>
        <taxon>Ascomycota</taxon>
        <taxon>Pezizomycotina</taxon>
        <taxon>Dothideomycetes</taxon>
        <taxon>Pleosporomycetidae</taxon>
        <taxon>Pleosporales</taxon>
        <taxon>Torulaceae</taxon>
        <taxon>Dendryphion</taxon>
    </lineage>
</organism>
<dbReference type="AlphaFoldDB" id="A0A9P9DNV2"/>
<accession>A0A9P9DNV2</accession>
<evidence type="ECO:0000313" key="2">
    <source>
        <dbReference type="Proteomes" id="UP000700596"/>
    </source>
</evidence>
<name>A0A9P9DNV2_9PLEO</name>
<dbReference type="EMBL" id="JAGMWT010000009">
    <property type="protein sequence ID" value="KAH7122573.1"/>
    <property type="molecule type" value="Genomic_DNA"/>
</dbReference>
<protein>
    <submittedName>
        <fullName evidence="1">Uncharacterized protein</fullName>
    </submittedName>
</protein>
<proteinExistence type="predicted"/>
<sequence>MCAFSTTQPRELSTLLTHTLSGLGILLSIHTGSAPPASRPAPSDARIVNMFIVAGRAVININIPASARMGRRLMYHLYPVLVSSSSPRLKHTSSRASSISTMGLHLTCCVYAAVLALESPRCPSFLPSCPQLMAPSHLFPPRPTSSYRSYLTLGHCRDMVLPAIPPFSSFFPPHPTRHPSIS</sequence>